<evidence type="ECO:0000256" key="1">
    <source>
        <dbReference type="SAM" id="MobiDB-lite"/>
    </source>
</evidence>
<sequence>MDYCSACRRHLNGALVCPGCGAYAPDIAPPGTEGRRPFAAGGVGAMGGVGAAGGSGPRGAWDDVTRGRGSVLPPSWHEDHADGADGRTSDADHVNDADQANGADRTDLAGVPCPAGAVAGADGPRTGDVRDAPPAPQGRAARRRQRVRWKKSQRRAVVATAVALVGGGLTLAPPPPAAPAPPPPPHPTQ</sequence>
<accession>A0ABX1ISA3</accession>
<proteinExistence type="predicted"/>
<evidence type="ECO:0000313" key="3">
    <source>
        <dbReference type="EMBL" id="NKQ28519.1"/>
    </source>
</evidence>
<reference evidence="3 4" key="1">
    <citation type="submission" date="2020-04" db="EMBL/GenBank/DDBJ databases">
        <title>Genome sequence of Streptomyces galbus strain I339.</title>
        <authorList>
            <person name="Silva E.A.N."/>
            <person name="Merces M."/>
            <person name="Castelo Branco A.P.O.T."/>
            <person name="Vasconcelos P.C."/>
            <person name="Costa N.P."/>
            <person name="Marinho G.C.S."/>
            <person name="Oliveira C.J.B."/>
            <person name="Araujo D."/>
            <person name="Rodrigues Junior V.S."/>
            <person name="Almeida R."/>
            <person name="Silva Filho U.R."/>
            <person name="Andrade A.S.A."/>
            <person name="Cibulski S.P."/>
        </authorList>
    </citation>
    <scope>NUCLEOTIDE SEQUENCE [LARGE SCALE GENOMIC DNA]</scope>
    <source>
        <strain evidence="3 4">I339</strain>
    </source>
</reference>
<name>A0ABX1ISA3_STRGB</name>
<keyword evidence="2" id="KW-1133">Transmembrane helix</keyword>
<comment type="caution">
    <text evidence="3">The sequence shown here is derived from an EMBL/GenBank/DDBJ whole genome shotgun (WGS) entry which is preliminary data.</text>
</comment>
<keyword evidence="2" id="KW-0812">Transmembrane</keyword>
<evidence type="ECO:0000256" key="2">
    <source>
        <dbReference type="SAM" id="Phobius"/>
    </source>
</evidence>
<gene>
    <name evidence="3" type="ORF">HF200_30175</name>
</gene>
<dbReference type="RefSeq" id="WP_168376197.1">
    <property type="nucleotide sequence ID" value="NZ_JAAXMD010000447.1"/>
</dbReference>
<feature type="compositionally biased region" description="Basic residues" evidence="1">
    <location>
        <begin position="140"/>
        <end position="154"/>
    </location>
</feature>
<feature type="region of interest" description="Disordered" evidence="1">
    <location>
        <begin position="51"/>
        <end position="189"/>
    </location>
</feature>
<dbReference type="Proteomes" id="UP000744032">
    <property type="component" value="Unassembled WGS sequence"/>
</dbReference>
<keyword evidence="4" id="KW-1185">Reference proteome</keyword>
<feature type="compositionally biased region" description="Low complexity" evidence="1">
    <location>
        <begin position="109"/>
        <end position="124"/>
    </location>
</feature>
<feature type="transmembrane region" description="Helical" evidence="2">
    <location>
        <begin position="156"/>
        <end position="174"/>
    </location>
</feature>
<dbReference type="EMBL" id="JAAXMD010000447">
    <property type="protein sequence ID" value="NKQ28519.1"/>
    <property type="molecule type" value="Genomic_DNA"/>
</dbReference>
<evidence type="ECO:0000313" key="4">
    <source>
        <dbReference type="Proteomes" id="UP000744032"/>
    </source>
</evidence>
<keyword evidence="2" id="KW-0472">Membrane</keyword>
<feature type="compositionally biased region" description="Pro residues" evidence="1">
    <location>
        <begin position="172"/>
        <end position="189"/>
    </location>
</feature>
<feature type="compositionally biased region" description="Low complexity" evidence="1">
    <location>
        <begin position="155"/>
        <end position="164"/>
    </location>
</feature>
<organism evidence="3 4">
    <name type="scientific">Streptomyces galbus</name>
    <dbReference type="NCBI Taxonomy" id="33898"/>
    <lineage>
        <taxon>Bacteria</taxon>
        <taxon>Bacillati</taxon>
        <taxon>Actinomycetota</taxon>
        <taxon>Actinomycetes</taxon>
        <taxon>Kitasatosporales</taxon>
        <taxon>Streptomycetaceae</taxon>
        <taxon>Streptomyces</taxon>
    </lineage>
</organism>
<evidence type="ECO:0008006" key="5">
    <source>
        <dbReference type="Google" id="ProtNLM"/>
    </source>
</evidence>
<feature type="compositionally biased region" description="Basic and acidic residues" evidence="1">
    <location>
        <begin position="76"/>
        <end position="96"/>
    </location>
</feature>
<protein>
    <recommendedName>
        <fullName evidence="5">Zinc ribbon domain-containing protein</fullName>
    </recommendedName>
</protein>